<feature type="domain" description="PKD" evidence="2">
    <location>
        <begin position="39"/>
        <end position="95"/>
    </location>
</feature>
<name>A0A495ITE6_WILMA</name>
<dbReference type="EMBL" id="RBKV01000002">
    <property type="protein sequence ID" value="RKR79813.1"/>
    <property type="molecule type" value="Genomic_DNA"/>
</dbReference>
<accession>A0A495ITE6</accession>
<dbReference type="SUPFAM" id="SSF49299">
    <property type="entry name" value="PKD domain"/>
    <property type="match status" value="1"/>
</dbReference>
<dbReference type="InterPro" id="IPR013783">
    <property type="entry name" value="Ig-like_fold"/>
</dbReference>
<comment type="caution">
    <text evidence="3">The sequence shown here is derived from an EMBL/GenBank/DDBJ whole genome shotgun (WGS) entry which is preliminary data.</text>
</comment>
<dbReference type="Pfam" id="PF18911">
    <property type="entry name" value="PKD_4"/>
    <property type="match status" value="1"/>
</dbReference>
<sequence length="114" mass="11767">MSSQLDITQVKPPSGGPDQRDHPDGQQPQPQPPARHGDSALRTLAEFTYVADELTVAFNGSTSTETDGSVVSHSWNFGDTATATGATPSHTYAAPCARAAPGADPDLRPLGAAP</sequence>
<evidence type="ECO:0000313" key="4">
    <source>
        <dbReference type="Proteomes" id="UP000274762"/>
    </source>
</evidence>
<dbReference type="Gene3D" id="2.60.40.10">
    <property type="entry name" value="Immunoglobulins"/>
    <property type="match status" value="1"/>
</dbReference>
<protein>
    <submittedName>
        <fullName evidence="3">PKD domain-containing protein</fullName>
    </submittedName>
</protein>
<evidence type="ECO:0000256" key="1">
    <source>
        <dbReference type="SAM" id="MobiDB-lite"/>
    </source>
</evidence>
<dbReference type="Proteomes" id="UP000274762">
    <property type="component" value="Unassembled WGS sequence"/>
</dbReference>
<dbReference type="AlphaFoldDB" id="A0A495ITE6"/>
<organism evidence="3 4">
    <name type="scientific">Williamsia marianensis</name>
    <dbReference type="NCBI Taxonomy" id="85044"/>
    <lineage>
        <taxon>Bacteria</taxon>
        <taxon>Bacillati</taxon>
        <taxon>Actinomycetota</taxon>
        <taxon>Actinomycetes</taxon>
        <taxon>Mycobacteriales</taxon>
        <taxon>Nocardiaceae</taxon>
        <taxon>Williamsia</taxon>
    </lineage>
</organism>
<reference evidence="3 4" key="1">
    <citation type="submission" date="2018-10" db="EMBL/GenBank/DDBJ databases">
        <title>Sequencing the genomes of 1000 actinobacteria strains.</title>
        <authorList>
            <person name="Klenk H.-P."/>
        </authorList>
    </citation>
    <scope>NUCLEOTIDE SEQUENCE [LARGE SCALE GENOMIC DNA]</scope>
    <source>
        <strain evidence="3 4">DSM 44343</strain>
    </source>
</reference>
<feature type="region of interest" description="Disordered" evidence="1">
    <location>
        <begin position="1"/>
        <end position="39"/>
    </location>
</feature>
<dbReference type="OrthoDB" id="9766923at2"/>
<dbReference type="CDD" id="cd00146">
    <property type="entry name" value="PKD"/>
    <property type="match status" value="1"/>
</dbReference>
<evidence type="ECO:0000313" key="3">
    <source>
        <dbReference type="EMBL" id="RKR79813.1"/>
    </source>
</evidence>
<dbReference type="InterPro" id="IPR035986">
    <property type="entry name" value="PKD_dom_sf"/>
</dbReference>
<evidence type="ECO:0000259" key="2">
    <source>
        <dbReference type="PROSITE" id="PS50093"/>
    </source>
</evidence>
<dbReference type="InterPro" id="IPR000601">
    <property type="entry name" value="PKD_dom"/>
</dbReference>
<dbReference type="PROSITE" id="PS50093">
    <property type="entry name" value="PKD"/>
    <property type="match status" value="1"/>
</dbReference>
<gene>
    <name evidence="3" type="ORF">DFJ75_4953</name>
</gene>
<proteinExistence type="predicted"/>
<dbReference type="GO" id="GO:0005975">
    <property type="term" value="P:carbohydrate metabolic process"/>
    <property type="evidence" value="ECO:0007669"/>
    <property type="project" value="UniProtKB-ARBA"/>
</dbReference>